<gene>
    <name evidence="3" type="ORF">CRENBAI_009885</name>
</gene>
<organism evidence="3 4">
    <name type="scientific">Crenichthys baileyi</name>
    <name type="common">White River springfish</name>
    <dbReference type="NCBI Taxonomy" id="28760"/>
    <lineage>
        <taxon>Eukaryota</taxon>
        <taxon>Metazoa</taxon>
        <taxon>Chordata</taxon>
        <taxon>Craniata</taxon>
        <taxon>Vertebrata</taxon>
        <taxon>Euteleostomi</taxon>
        <taxon>Actinopterygii</taxon>
        <taxon>Neopterygii</taxon>
        <taxon>Teleostei</taxon>
        <taxon>Neoteleostei</taxon>
        <taxon>Acanthomorphata</taxon>
        <taxon>Ovalentaria</taxon>
        <taxon>Atherinomorphae</taxon>
        <taxon>Cyprinodontiformes</taxon>
        <taxon>Goodeidae</taxon>
        <taxon>Crenichthys</taxon>
    </lineage>
</organism>
<sequence>MMLSVSYHMEKEPGLGNWLGTQRSEMSRRKREQEALRKELEKVAAAIEAWKHAEPGKRAARFRATVLAAKEVRIYRCPWGQVGGHESERRDVSENQFLEERSPTWSH</sequence>
<evidence type="ECO:0000256" key="1">
    <source>
        <dbReference type="SAM" id="Coils"/>
    </source>
</evidence>
<feature type="region of interest" description="Disordered" evidence="2">
    <location>
        <begin position="81"/>
        <end position="107"/>
    </location>
</feature>
<protein>
    <submittedName>
        <fullName evidence="3">Uncharacterized protein</fullName>
    </submittedName>
</protein>
<evidence type="ECO:0000256" key="2">
    <source>
        <dbReference type="SAM" id="MobiDB-lite"/>
    </source>
</evidence>
<evidence type="ECO:0000313" key="4">
    <source>
        <dbReference type="Proteomes" id="UP001311232"/>
    </source>
</evidence>
<name>A0AAV9SQR6_9TELE</name>
<evidence type="ECO:0000313" key="3">
    <source>
        <dbReference type="EMBL" id="KAK5623637.1"/>
    </source>
</evidence>
<feature type="compositionally biased region" description="Basic and acidic residues" evidence="2">
    <location>
        <begin position="85"/>
        <end position="107"/>
    </location>
</feature>
<comment type="caution">
    <text evidence="3">The sequence shown here is derived from an EMBL/GenBank/DDBJ whole genome shotgun (WGS) entry which is preliminary data.</text>
</comment>
<dbReference type="AlphaFoldDB" id="A0AAV9SQR6"/>
<proteinExistence type="predicted"/>
<keyword evidence="1" id="KW-0175">Coiled coil</keyword>
<keyword evidence="4" id="KW-1185">Reference proteome</keyword>
<feature type="coiled-coil region" evidence="1">
    <location>
        <begin position="23"/>
        <end position="53"/>
    </location>
</feature>
<reference evidence="3 4" key="1">
    <citation type="submission" date="2021-06" db="EMBL/GenBank/DDBJ databases">
        <authorList>
            <person name="Palmer J.M."/>
        </authorList>
    </citation>
    <scope>NUCLEOTIDE SEQUENCE [LARGE SCALE GENOMIC DNA]</scope>
    <source>
        <strain evidence="3 4">MEX-2019</strain>
        <tissue evidence="3">Muscle</tissue>
    </source>
</reference>
<dbReference type="Proteomes" id="UP001311232">
    <property type="component" value="Unassembled WGS sequence"/>
</dbReference>
<dbReference type="EMBL" id="JAHHUM010000020">
    <property type="protein sequence ID" value="KAK5623637.1"/>
    <property type="molecule type" value="Genomic_DNA"/>
</dbReference>
<accession>A0AAV9SQR6</accession>